<evidence type="ECO:0000313" key="2">
    <source>
        <dbReference type="Proteomes" id="UP000295680"/>
    </source>
</evidence>
<sequence>MARTMYDSVNWKAIPATAAIVAGYLPPSPYAWPAEAWERFPDAVKVRIAVRAYTDAGHVLDVEKGDATPDEAPDWVTMRRAAGADPTVYCSASQWPIVRAAFAAARVAEPHWWPAKYDGVAVIPAGAVAKQYANPPGSGGQYDLSIVADHWPGVDEGEDMAAVTEETQSYKDMVARVGALAHAQERAGSEAILMVTLLLDACFRIEALLKGTDQEGGPSKGTANQLTVSLANIQTKISTLSAGLTADQVRQIFREELGKHIQITGDIKIGGA</sequence>
<reference evidence="1 2" key="1">
    <citation type="submission" date="2019-03" db="EMBL/GenBank/DDBJ databases">
        <title>Genomic Encyclopedia of Type Strains, Phase IV (KMG-IV): sequencing the most valuable type-strain genomes for metagenomic binning, comparative biology and taxonomic classification.</title>
        <authorList>
            <person name="Goeker M."/>
        </authorList>
    </citation>
    <scope>NUCLEOTIDE SEQUENCE [LARGE SCALE GENOMIC DNA]</scope>
    <source>
        <strain evidence="1 2">DSM 45934</strain>
    </source>
</reference>
<organism evidence="1 2">
    <name type="scientific">Actinocrispum wychmicini</name>
    <dbReference type="NCBI Taxonomy" id="1213861"/>
    <lineage>
        <taxon>Bacteria</taxon>
        <taxon>Bacillati</taxon>
        <taxon>Actinomycetota</taxon>
        <taxon>Actinomycetes</taxon>
        <taxon>Pseudonocardiales</taxon>
        <taxon>Pseudonocardiaceae</taxon>
        <taxon>Actinocrispum</taxon>
    </lineage>
</organism>
<comment type="caution">
    <text evidence="1">The sequence shown here is derived from an EMBL/GenBank/DDBJ whole genome shotgun (WGS) entry which is preliminary data.</text>
</comment>
<keyword evidence="2" id="KW-1185">Reference proteome</keyword>
<dbReference type="RefSeq" id="WP_132111041.1">
    <property type="nucleotide sequence ID" value="NZ_SLWS01000001.1"/>
</dbReference>
<gene>
    <name evidence="1" type="ORF">EV192_101744</name>
</gene>
<evidence type="ECO:0000313" key="1">
    <source>
        <dbReference type="EMBL" id="TCO64960.1"/>
    </source>
</evidence>
<dbReference type="Proteomes" id="UP000295680">
    <property type="component" value="Unassembled WGS sequence"/>
</dbReference>
<name>A0A4V2S8S1_9PSEU</name>
<dbReference type="OrthoDB" id="3599513at2"/>
<proteinExistence type="predicted"/>
<protein>
    <submittedName>
        <fullName evidence="1">Uncharacterized protein</fullName>
    </submittedName>
</protein>
<dbReference type="AlphaFoldDB" id="A0A4V2S8S1"/>
<accession>A0A4V2S8S1</accession>
<dbReference type="EMBL" id="SLWS01000001">
    <property type="protein sequence ID" value="TCO64960.1"/>
    <property type="molecule type" value="Genomic_DNA"/>
</dbReference>